<feature type="compositionally biased region" description="Basic and acidic residues" evidence="1">
    <location>
        <begin position="15"/>
        <end position="26"/>
    </location>
</feature>
<proteinExistence type="predicted"/>
<dbReference type="AlphaFoldDB" id="A0A9Q1L3L5"/>
<feature type="compositionally biased region" description="Basic and acidic residues" evidence="1">
    <location>
        <begin position="35"/>
        <end position="46"/>
    </location>
</feature>
<keyword evidence="3" id="KW-1185">Reference proteome</keyword>
<gene>
    <name evidence="2" type="ORF">K7X08_014965</name>
</gene>
<feature type="compositionally biased region" description="Polar residues" evidence="1">
    <location>
        <begin position="1"/>
        <end position="14"/>
    </location>
</feature>
<dbReference type="Proteomes" id="UP001152561">
    <property type="component" value="Unassembled WGS sequence"/>
</dbReference>
<name>A0A9Q1L3L5_9SOLA</name>
<feature type="region of interest" description="Disordered" evidence="1">
    <location>
        <begin position="1"/>
        <end position="46"/>
    </location>
</feature>
<evidence type="ECO:0000313" key="2">
    <source>
        <dbReference type="EMBL" id="KAJ8527514.1"/>
    </source>
</evidence>
<organism evidence="2 3">
    <name type="scientific">Anisodus acutangulus</name>
    <dbReference type="NCBI Taxonomy" id="402998"/>
    <lineage>
        <taxon>Eukaryota</taxon>
        <taxon>Viridiplantae</taxon>
        <taxon>Streptophyta</taxon>
        <taxon>Embryophyta</taxon>
        <taxon>Tracheophyta</taxon>
        <taxon>Spermatophyta</taxon>
        <taxon>Magnoliopsida</taxon>
        <taxon>eudicotyledons</taxon>
        <taxon>Gunneridae</taxon>
        <taxon>Pentapetalae</taxon>
        <taxon>asterids</taxon>
        <taxon>lamiids</taxon>
        <taxon>Solanales</taxon>
        <taxon>Solanaceae</taxon>
        <taxon>Solanoideae</taxon>
        <taxon>Hyoscyameae</taxon>
        <taxon>Anisodus</taxon>
    </lineage>
</organism>
<sequence>MVNYPNSINKGKSQQSREGRVNENLKKPGNASELNKVDTNKADEDKKYKSLVITNDVVTTKDWVEKTFGSYIQDVNIADNNDKESNNELDDMKNDDVTHAEVVQSSLEDQEQSHIMSNVVEDAAIHAEVSSDQEVGGGANVTPLSEVNMKMVEQVSDGKIMEKEVEEIEEDVAINLDSEIRNAEIITSPKLNLCNDEKHMGDQMERGVDSGSDTPVKVHMPHNAEVVSNINVEVSVEKEIIEDVTSLNMEDISNNVEAVILSNEESLNEGSTVADIVDMKISTSGDITGSPINESLKTNCYPHSNGDSKIGQISAIADSLVMKENVNTMSVLRKSSPNKELHALVSHDMNSLDSDSKEDAMKKGDCQSSDMKKSEEENSRQRLIDVCK</sequence>
<feature type="compositionally biased region" description="Basic and acidic residues" evidence="1">
    <location>
        <begin position="354"/>
        <end position="388"/>
    </location>
</feature>
<evidence type="ECO:0000313" key="3">
    <source>
        <dbReference type="Proteomes" id="UP001152561"/>
    </source>
</evidence>
<feature type="region of interest" description="Disordered" evidence="1">
    <location>
        <begin position="348"/>
        <end position="388"/>
    </location>
</feature>
<evidence type="ECO:0000256" key="1">
    <source>
        <dbReference type="SAM" id="MobiDB-lite"/>
    </source>
</evidence>
<protein>
    <submittedName>
        <fullName evidence="2">Uncharacterized protein</fullName>
    </submittedName>
</protein>
<dbReference type="EMBL" id="JAJAGQ010000023">
    <property type="protein sequence ID" value="KAJ8527514.1"/>
    <property type="molecule type" value="Genomic_DNA"/>
</dbReference>
<comment type="caution">
    <text evidence="2">The sequence shown here is derived from an EMBL/GenBank/DDBJ whole genome shotgun (WGS) entry which is preliminary data.</text>
</comment>
<reference evidence="3" key="1">
    <citation type="journal article" date="2023" name="Proc. Natl. Acad. Sci. U.S.A.">
        <title>Genomic and structural basis for evolution of tropane alkaloid biosynthesis.</title>
        <authorList>
            <person name="Wanga Y.-J."/>
            <person name="Taina T."/>
            <person name="Yua J.-Y."/>
            <person name="Lia J."/>
            <person name="Xua B."/>
            <person name="Chenc J."/>
            <person name="D'Auriad J.C."/>
            <person name="Huanga J.-P."/>
            <person name="Huanga S.-X."/>
        </authorList>
    </citation>
    <scope>NUCLEOTIDE SEQUENCE [LARGE SCALE GENOMIC DNA]</scope>
    <source>
        <strain evidence="3">cv. KIB-2019</strain>
    </source>
</reference>
<accession>A0A9Q1L3L5</accession>